<evidence type="ECO:0000313" key="4">
    <source>
        <dbReference type="EMBL" id="PHZ83864.1"/>
    </source>
</evidence>
<reference evidence="4 5" key="1">
    <citation type="submission" date="2017-10" db="EMBL/GenBank/DDBJ databases">
        <title>Frigbacter circumglobatus gen. nov. sp. nov., isolated from sediment cultured in situ.</title>
        <authorList>
            <person name="Zhao Z."/>
        </authorList>
    </citation>
    <scope>NUCLEOTIDE SEQUENCE [LARGE SCALE GENOMIC DNA]</scope>
    <source>
        <strain evidence="4 5">ZYL</strain>
    </source>
</reference>
<comment type="caution">
    <text evidence="4">The sequence shown here is derived from an EMBL/GenBank/DDBJ whole genome shotgun (WGS) entry which is preliminary data.</text>
</comment>
<name>A0A2G4YNG3_9PROT</name>
<dbReference type="GO" id="GO:0005524">
    <property type="term" value="F:ATP binding"/>
    <property type="evidence" value="ECO:0007669"/>
    <property type="project" value="UniProtKB-KW"/>
</dbReference>
<sequence>MANKRKPTLYVIAGPNGAGKSTFYEIKMKPMLISTPFINADIIQRSELKDNSMVAAYKAAEIAEQRRQELLANKKSFITETTFSHSSKLKLITEAKASGFQIVVVHINVHSPNLSVARVKSRVEEGGHNVPEEKIRQRYERNQELIRRAVLEADKVFIYDNSRWNKSLEVSVGFDQGKIVKTSDNIPKWVRALYKSELKLCE</sequence>
<evidence type="ECO:0000256" key="2">
    <source>
        <dbReference type="ARBA" id="ARBA00022840"/>
    </source>
</evidence>
<dbReference type="PANTHER" id="PTHR39206:SF1">
    <property type="entry name" value="SLL8004 PROTEIN"/>
    <property type="match status" value="1"/>
</dbReference>
<evidence type="ECO:0000256" key="1">
    <source>
        <dbReference type="ARBA" id="ARBA00022741"/>
    </source>
</evidence>
<accession>A0A2G4YNG3</accession>
<proteinExistence type="predicted"/>
<dbReference type="OrthoDB" id="9791543at2"/>
<dbReference type="RefSeq" id="WP_099474961.1">
    <property type="nucleotide sequence ID" value="NZ_CP041025.1"/>
</dbReference>
<dbReference type="InterPro" id="IPR027417">
    <property type="entry name" value="P-loop_NTPase"/>
</dbReference>
<dbReference type="SUPFAM" id="SSF52540">
    <property type="entry name" value="P-loop containing nucleoside triphosphate hydrolases"/>
    <property type="match status" value="1"/>
</dbReference>
<keyword evidence="2" id="KW-0067">ATP-binding</keyword>
<protein>
    <recommendedName>
        <fullName evidence="3">Zeta toxin domain-containing protein</fullName>
    </recommendedName>
</protein>
<dbReference type="Gene3D" id="3.40.50.300">
    <property type="entry name" value="P-loop containing nucleotide triphosphate hydrolases"/>
    <property type="match status" value="1"/>
</dbReference>
<feature type="domain" description="Zeta toxin" evidence="3">
    <location>
        <begin position="4"/>
        <end position="163"/>
    </location>
</feature>
<evidence type="ECO:0000259" key="3">
    <source>
        <dbReference type="Pfam" id="PF06414"/>
    </source>
</evidence>
<dbReference type="AlphaFoldDB" id="A0A2G4YNG3"/>
<keyword evidence="1" id="KW-0547">Nucleotide-binding</keyword>
<gene>
    <name evidence="4" type="ORF">CRD36_16065</name>
</gene>
<dbReference type="InParanoid" id="A0A2G4YNG3"/>
<dbReference type="Pfam" id="PF06414">
    <property type="entry name" value="Zeta_toxin"/>
    <property type="match status" value="1"/>
</dbReference>
<dbReference type="PANTHER" id="PTHR39206">
    <property type="entry name" value="SLL8004 PROTEIN"/>
    <property type="match status" value="1"/>
</dbReference>
<evidence type="ECO:0000313" key="5">
    <source>
        <dbReference type="Proteomes" id="UP000229730"/>
    </source>
</evidence>
<keyword evidence="5" id="KW-1185">Reference proteome</keyword>
<dbReference type="EMBL" id="PDEM01000031">
    <property type="protein sequence ID" value="PHZ83864.1"/>
    <property type="molecule type" value="Genomic_DNA"/>
</dbReference>
<dbReference type="Proteomes" id="UP000229730">
    <property type="component" value="Unassembled WGS sequence"/>
</dbReference>
<organism evidence="4 5">
    <name type="scientific">Paremcibacter congregatus</name>
    <dbReference type="NCBI Taxonomy" id="2043170"/>
    <lineage>
        <taxon>Bacteria</taxon>
        <taxon>Pseudomonadati</taxon>
        <taxon>Pseudomonadota</taxon>
        <taxon>Alphaproteobacteria</taxon>
        <taxon>Emcibacterales</taxon>
        <taxon>Emcibacteraceae</taxon>
        <taxon>Paremcibacter</taxon>
    </lineage>
</organism>
<dbReference type="InterPro" id="IPR010488">
    <property type="entry name" value="Zeta_toxin_domain"/>
</dbReference>
<dbReference type="GO" id="GO:0016301">
    <property type="term" value="F:kinase activity"/>
    <property type="evidence" value="ECO:0007669"/>
    <property type="project" value="InterPro"/>
</dbReference>